<comment type="caution">
    <text evidence="6">The sequence shown here is derived from an EMBL/GenBank/DDBJ whole genome shotgun (WGS) entry which is preliminary data.</text>
</comment>
<keyword evidence="4" id="KW-0560">Oxidoreductase</keyword>
<protein>
    <recommendedName>
        <fullName evidence="5">FAD-binding domain-containing protein</fullName>
    </recommendedName>
</protein>
<dbReference type="Pfam" id="PF01494">
    <property type="entry name" value="FAD_binding_3"/>
    <property type="match status" value="1"/>
</dbReference>
<keyword evidence="3" id="KW-0274">FAD</keyword>
<evidence type="ECO:0000259" key="5">
    <source>
        <dbReference type="Pfam" id="PF01494"/>
    </source>
</evidence>
<dbReference type="EMBL" id="LGKP01000017">
    <property type="protein sequence ID" value="KPL88165.1"/>
    <property type="molecule type" value="Genomic_DNA"/>
</dbReference>
<name>A0A0P6YCQ5_9CHLR</name>
<dbReference type="PRINTS" id="PR00420">
    <property type="entry name" value="RNGMNOXGNASE"/>
</dbReference>
<dbReference type="InterPro" id="IPR036188">
    <property type="entry name" value="FAD/NAD-bd_sf"/>
</dbReference>
<dbReference type="RefSeq" id="WP_054534441.1">
    <property type="nucleotide sequence ID" value="NZ_LGKP01000017.1"/>
</dbReference>
<evidence type="ECO:0000256" key="4">
    <source>
        <dbReference type="ARBA" id="ARBA00023002"/>
    </source>
</evidence>
<dbReference type="PANTHER" id="PTHR46496">
    <property type="match status" value="1"/>
</dbReference>
<organism evidence="6 7">
    <name type="scientific">Herpetosiphon geysericola</name>
    <dbReference type="NCBI Taxonomy" id="70996"/>
    <lineage>
        <taxon>Bacteria</taxon>
        <taxon>Bacillati</taxon>
        <taxon>Chloroflexota</taxon>
        <taxon>Chloroflexia</taxon>
        <taxon>Herpetosiphonales</taxon>
        <taxon>Herpetosiphonaceae</taxon>
        <taxon>Herpetosiphon</taxon>
    </lineage>
</organism>
<sequence>MQPITIIGGGIGGLCLAIGLEQRQIPVQIYEAAPALRPVGAGILLAPNAMNLLERWGLAEAVRQRGLCLSALGGSEFGIVDAQGRSLLTGFDLKLMRERFGQELVTISRAALQQTLLAALPTDCVQLGKRLVGLQQTAESVQAEFADGSTIQNACLIGADGLRSAVREQIFPKQCLRYSGQTSHRALVQLDYRELGQPVAAEIWGQQLRFGYTPVGQDLVYWYATSLAAQGQRDASPAAARASLLAQGHDLPAIAKTLIERTSNEALLRTDISDLAHLKTWYQGRIGLLGDAAHATTPNLGQGGCQAIEDAWVLAEMLARYEQPQLAFLHYQKRRMPKAQAIVDTSWLVGSLVHLPHAWQQQLRNRVLRLVPRSLGQRQTNFIYALNF</sequence>
<reference evidence="6 7" key="1">
    <citation type="submission" date="2015-07" db="EMBL/GenBank/DDBJ databases">
        <title>Whole genome sequence of Herpetosiphon geysericola DSM 7119.</title>
        <authorList>
            <person name="Hemp J."/>
            <person name="Ward L.M."/>
            <person name="Pace L.A."/>
            <person name="Fischer W.W."/>
        </authorList>
    </citation>
    <scope>NUCLEOTIDE SEQUENCE [LARGE SCALE GENOMIC DNA]</scope>
    <source>
        <strain evidence="6 7">DSM 7119</strain>
    </source>
</reference>
<dbReference type="PANTHER" id="PTHR46496:SF1">
    <property type="entry name" value="ZEAXANTHIN EPOXIDASE, CHLOROPLASTIC"/>
    <property type="match status" value="1"/>
</dbReference>
<dbReference type="Gene3D" id="3.50.50.60">
    <property type="entry name" value="FAD/NAD(P)-binding domain"/>
    <property type="match status" value="1"/>
</dbReference>
<evidence type="ECO:0000313" key="7">
    <source>
        <dbReference type="Proteomes" id="UP000050277"/>
    </source>
</evidence>
<evidence type="ECO:0000256" key="2">
    <source>
        <dbReference type="ARBA" id="ARBA00022630"/>
    </source>
</evidence>
<dbReference type="InterPro" id="IPR002938">
    <property type="entry name" value="FAD-bd"/>
</dbReference>
<evidence type="ECO:0000256" key="1">
    <source>
        <dbReference type="ARBA" id="ARBA00001974"/>
    </source>
</evidence>
<dbReference type="AlphaFoldDB" id="A0A0P6YCQ5"/>
<accession>A0A0P6YCQ5</accession>
<comment type="cofactor">
    <cofactor evidence="1">
        <name>FAD</name>
        <dbReference type="ChEBI" id="CHEBI:57692"/>
    </cofactor>
</comment>
<dbReference type="GO" id="GO:0071949">
    <property type="term" value="F:FAD binding"/>
    <property type="evidence" value="ECO:0007669"/>
    <property type="project" value="InterPro"/>
</dbReference>
<evidence type="ECO:0000256" key="3">
    <source>
        <dbReference type="ARBA" id="ARBA00022827"/>
    </source>
</evidence>
<dbReference type="PATRIC" id="fig|70996.4.peg.1976"/>
<proteinExistence type="predicted"/>
<dbReference type="GO" id="GO:0016491">
    <property type="term" value="F:oxidoreductase activity"/>
    <property type="evidence" value="ECO:0007669"/>
    <property type="project" value="UniProtKB-KW"/>
</dbReference>
<dbReference type="OrthoDB" id="9766816at2"/>
<dbReference type="STRING" id="70996.SE18_10680"/>
<gene>
    <name evidence="6" type="ORF">SE18_10680</name>
</gene>
<keyword evidence="2" id="KW-0285">Flavoprotein</keyword>
<feature type="domain" description="FAD-binding" evidence="5">
    <location>
        <begin position="4"/>
        <end position="345"/>
    </location>
</feature>
<dbReference type="Proteomes" id="UP000050277">
    <property type="component" value="Unassembled WGS sequence"/>
</dbReference>
<dbReference type="SUPFAM" id="SSF51905">
    <property type="entry name" value="FAD/NAD(P)-binding domain"/>
    <property type="match status" value="1"/>
</dbReference>
<evidence type="ECO:0000313" key="6">
    <source>
        <dbReference type="EMBL" id="KPL88165.1"/>
    </source>
</evidence>
<keyword evidence="7" id="KW-1185">Reference proteome</keyword>